<dbReference type="Proteomes" id="UP000050794">
    <property type="component" value="Unassembled WGS sequence"/>
</dbReference>
<protein>
    <submittedName>
        <fullName evidence="3">Homeobox protein orthopedia</fullName>
    </submittedName>
</protein>
<reference evidence="1 2" key="2">
    <citation type="submission" date="2018-11" db="EMBL/GenBank/DDBJ databases">
        <authorList>
            <consortium name="Pathogen Informatics"/>
        </authorList>
    </citation>
    <scope>NUCLEOTIDE SEQUENCE [LARGE SCALE GENOMIC DNA]</scope>
</reference>
<name>A0A183V2Z7_TOXCA</name>
<sequence length="131" mass="13554">MSDGSRSGQQPTCGLYAAYSGGGMSVDISSAAGMLCGSPQIGGTHPVVPNAHRMGMSFGIHSLLGLSGATAAAAAARDMQPGAYICGSAPQYCHQTLFQHNPSQLFSMEMSQASFERAPCHDTLNQGERIC</sequence>
<gene>
    <name evidence="1" type="ORF">TCNE_LOCUS15117</name>
</gene>
<proteinExistence type="predicted"/>
<evidence type="ECO:0000313" key="2">
    <source>
        <dbReference type="Proteomes" id="UP000050794"/>
    </source>
</evidence>
<evidence type="ECO:0000313" key="1">
    <source>
        <dbReference type="EMBL" id="VDM46438.1"/>
    </source>
</evidence>
<accession>A0A183V2Z7</accession>
<evidence type="ECO:0000313" key="3">
    <source>
        <dbReference type="WBParaSite" id="TCNE_0001511701-mRNA-1"/>
    </source>
</evidence>
<reference evidence="3" key="1">
    <citation type="submission" date="2016-06" db="UniProtKB">
        <authorList>
            <consortium name="WormBaseParasite"/>
        </authorList>
    </citation>
    <scope>IDENTIFICATION</scope>
</reference>
<keyword evidence="2" id="KW-1185">Reference proteome</keyword>
<dbReference type="EMBL" id="UYWY01022640">
    <property type="protein sequence ID" value="VDM46438.1"/>
    <property type="molecule type" value="Genomic_DNA"/>
</dbReference>
<organism evidence="2 3">
    <name type="scientific">Toxocara canis</name>
    <name type="common">Canine roundworm</name>
    <dbReference type="NCBI Taxonomy" id="6265"/>
    <lineage>
        <taxon>Eukaryota</taxon>
        <taxon>Metazoa</taxon>
        <taxon>Ecdysozoa</taxon>
        <taxon>Nematoda</taxon>
        <taxon>Chromadorea</taxon>
        <taxon>Rhabditida</taxon>
        <taxon>Spirurina</taxon>
        <taxon>Ascaridomorpha</taxon>
        <taxon>Ascaridoidea</taxon>
        <taxon>Toxocaridae</taxon>
        <taxon>Toxocara</taxon>
    </lineage>
</organism>
<dbReference type="WBParaSite" id="TCNE_0001511701-mRNA-1">
    <property type="protein sequence ID" value="TCNE_0001511701-mRNA-1"/>
    <property type="gene ID" value="TCNE_0001511701"/>
</dbReference>
<dbReference type="AlphaFoldDB" id="A0A183V2Z7"/>